<reference evidence="4" key="1">
    <citation type="submission" date="2011-05" db="EMBL/GenBank/DDBJ databases">
        <authorList>
            <person name="Richards S.R."/>
            <person name="Qu J."/>
            <person name="Jiang H."/>
            <person name="Jhangiani S.N."/>
            <person name="Agravi P."/>
            <person name="Goodspeed R."/>
            <person name="Gross S."/>
            <person name="Mandapat C."/>
            <person name="Jackson L."/>
            <person name="Mathew T."/>
            <person name="Pu L."/>
            <person name="Thornton R."/>
            <person name="Saada N."/>
            <person name="Wilczek-Boney K.B."/>
            <person name="Lee S."/>
            <person name="Kovar C."/>
            <person name="Wu Y."/>
            <person name="Scherer S.E."/>
            <person name="Worley K.C."/>
            <person name="Muzny D.M."/>
            <person name="Gibbs R."/>
        </authorList>
    </citation>
    <scope>NUCLEOTIDE SEQUENCE</scope>
    <source>
        <strain evidence="4">Brora</strain>
    </source>
</reference>
<dbReference type="PhylomeDB" id="T1J8I4"/>
<dbReference type="HOGENOM" id="CLU_937874_0_0_1"/>
<dbReference type="PANTHER" id="PTHR47595">
    <property type="entry name" value="HEAT SHOCK 70 KDA PROTEIN 14"/>
    <property type="match status" value="1"/>
</dbReference>
<sequence length="297" mass="34357">MATDHLYQCSYCEFSSPNLNTAQNHIITHEAVVQAAPTEAEGEVRLLEPRLALTLENDENYMNNLKWTSNMSQLLLKLYVDHRAMLNSPHVPNKKVWMLISNIMTENGYAVSGEQCDAKWRSLKKAYKKIKSQNYKSGNRKKWEFFDTMDEILSKQPDGEASSNENADDNPEDLNSTENEVLVNASKSRKRSALPDEEPEWFKSYREERRTMQKERAALGREMLAVMKSMATQISETPKELQTAIVSTPKQPVKKTSLPDDEPDWFKAYRAERRSMQDERAILWREMLGVMKNMIPK</sequence>
<dbReference type="InterPro" id="IPR044822">
    <property type="entry name" value="Myb_DNA-bind_4"/>
</dbReference>
<proteinExistence type="predicted"/>
<dbReference type="Proteomes" id="UP000014500">
    <property type="component" value="Unassembled WGS sequence"/>
</dbReference>
<dbReference type="EMBL" id="JH431954">
    <property type="status" value="NOT_ANNOTATED_CDS"/>
    <property type="molecule type" value="Genomic_DNA"/>
</dbReference>
<protein>
    <recommendedName>
        <fullName evidence="2">Myb/SANT-like DNA-binding domain-containing protein</fullName>
    </recommendedName>
</protein>
<evidence type="ECO:0000256" key="1">
    <source>
        <dbReference type="SAM" id="MobiDB-lite"/>
    </source>
</evidence>
<evidence type="ECO:0000259" key="2">
    <source>
        <dbReference type="Pfam" id="PF13837"/>
    </source>
</evidence>
<feature type="domain" description="Myb/SANT-like DNA-binding" evidence="2">
    <location>
        <begin position="66"/>
        <end position="152"/>
    </location>
</feature>
<dbReference type="PANTHER" id="PTHR47595:SF1">
    <property type="entry name" value="MYB_SANT-LIKE DNA-BINDING DOMAIN-CONTAINING PROTEIN"/>
    <property type="match status" value="1"/>
</dbReference>
<feature type="region of interest" description="Disordered" evidence="1">
    <location>
        <begin position="155"/>
        <end position="178"/>
    </location>
</feature>
<dbReference type="eggNOG" id="ENOG502SEG9">
    <property type="taxonomic scope" value="Eukaryota"/>
</dbReference>
<accession>T1J8I4</accession>
<dbReference type="OMA" id="ENDENYM"/>
<reference evidence="3" key="2">
    <citation type="submission" date="2015-02" db="UniProtKB">
        <authorList>
            <consortium name="EnsemblMetazoa"/>
        </authorList>
    </citation>
    <scope>IDENTIFICATION</scope>
</reference>
<organism evidence="3 4">
    <name type="scientific">Strigamia maritima</name>
    <name type="common">European centipede</name>
    <name type="synonym">Geophilus maritimus</name>
    <dbReference type="NCBI Taxonomy" id="126957"/>
    <lineage>
        <taxon>Eukaryota</taxon>
        <taxon>Metazoa</taxon>
        <taxon>Ecdysozoa</taxon>
        <taxon>Arthropoda</taxon>
        <taxon>Myriapoda</taxon>
        <taxon>Chilopoda</taxon>
        <taxon>Pleurostigmophora</taxon>
        <taxon>Geophilomorpha</taxon>
        <taxon>Linotaeniidae</taxon>
        <taxon>Strigamia</taxon>
    </lineage>
</organism>
<evidence type="ECO:0000313" key="4">
    <source>
        <dbReference type="Proteomes" id="UP000014500"/>
    </source>
</evidence>
<dbReference type="Pfam" id="PF13837">
    <property type="entry name" value="Myb_DNA-bind_4"/>
    <property type="match status" value="1"/>
</dbReference>
<evidence type="ECO:0000313" key="3">
    <source>
        <dbReference type="EnsemblMetazoa" id="SMAR010016-PA"/>
    </source>
</evidence>
<dbReference type="Gene3D" id="1.10.10.60">
    <property type="entry name" value="Homeodomain-like"/>
    <property type="match status" value="1"/>
</dbReference>
<keyword evidence="4" id="KW-1185">Reference proteome</keyword>
<dbReference type="EnsemblMetazoa" id="SMAR010016-RA">
    <property type="protein sequence ID" value="SMAR010016-PA"/>
    <property type="gene ID" value="SMAR010016"/>
</dbReference>
<dbReference type="AlphaFoldDB" id="T1J8I4"/>
<name>T1J8I4_STRMM</name>